<keyword evidence="2" id="KW-1185">Reference proteome</keyword>
<organism evidence="1 2">
    <name type="scientific">Lagenidium giganteum</name>
    <dbReference type="NCBI Taxonomy" id="4803"/>
    <lineage>
        <taxon>Eukaryota</taxon>
        <taxon>Sar</taxon>
        <taxon>Stramenopiles</taxon>
        <taxon>Oomycota</taxon>
        <taxon>Peronosporomycetes</taxon>
        <taxon>Pythiales</taxon>
        <taxon>Pythiaceae</taxon>
    </lineage>
</organism>
<dbReference type="EMBL" id="DAKRPA010000039">
    <property type="protein sequence ID" value="DBA01905.1"/>
    <property type="molecule type" value="Genomic_DNA"/>
</dbReference>
<dbReference type="AlphaFoldDB" id="A0AAV2Z7P1"/>
<gene>
    <name evidence="1" type="ORF">N0F65_005094</name>
</gene>
<accession>A0AAV2Z7P1</accession>
<reference evidence="1" key="2">
    <citation type="journal article" date="2023" name="Microbiol Resour">
        <title>Decontamination and Annotation of the Draft Genome Sequence of the Oomycete Lagenidium giganteum ARSEF 373.</title>
        <authorList>
            <person name="Morgan W.R."/>
            <person name="Tartar A."/>
        </authorList>
    </citation>
    <scope>NUCLEOTIDE SEQUENCE</scope>
    <source>
        <strain evidence="1">ARSEF 373</strain>
    </source>
</reference>
<comment type="caution">
    <text evidence="1">The sequence shown here is derived from an EMBL/GenBank/DDBJ whole genome shotgun (WGS) entry which is preliminary data.</text>
</comment>
<evidence type="ECO:0000313" key="2">
    <source>
        <dbReference type="Proteomes" id="UP001146120"/>
    </source>
</evidence>
<dbReference type="Proteomes" id="UP001146120">
    <property type="component" value="Unassembled WGS sequence"/>
</dbReference>
<proteinExistence type="predicted"/>
<feature type="non-terminal residue" evidence="1">
    <location>
        <position position="1"/>
    </location>
</feature>
<reference evidence="1" key="1">
    <citation type="submission" date="2022-11" db="EMBL/GenBank/DDBJ databases">
        <authorList>
            <person name="Morgan W.R."/>
            <person name="Tartar A."/>
        </authorList>
    </citation>
    <scope>NUCLEOTIDE SEQUENCE</scope>
    <source>
        <strain evidence="1">ARSEF 373</strain>
    </source>
</reference>
<sequence length="108" mass="12575">TFSQFVPKLAYQLILNDYYSERTKRKRQEEANYESVLPMHALKPFIDRPHYKEARKENSRAQRQCKICHTKSSFFCSTCSRPKDVFFFPLCGPGTGSDCLSKQLSLSL</sequence>
<evidence type="ECO:0000313" key="1">
    <source>
        <dbReference type="EMBL" id="DBA01905.1"/>
    </source>
</evidence>
<protein>
    <submittedName>
        <fullName evidence="1">Uncharacterized protein</fullName>
    </submittedName>
</protein>
<name>A0AAV2Z7P1_9STRA</name>